<name>A0A0A5G9A9_9BACI</name>
<dbReference type="RefSeq" id="WP_027448311.1">
    <property type="nucleotide sequence ID" value="NZ_AVPF01000019.1"/>
</dbReference>
<keyword evidence="2" id="KW-0812">Transmembrane</keyword>
<evidence type="ECO:0000313" key="4">
    <source>
        <dbReference type="Proteomes" id="UP000030403"/>
    </source>
</evidence>
<evidence type="ECO:0000256" key="1">
    <source>
        <dbReference type="SAM" id="MobiDB-lite"/>
    </source>
</evidence>
<reference evidence="3 4" key="1">
    <citation type="submission" date="2013-08" db="EMBL/GenBank/DDBJ databases">
        <authorList>
            <person name="Huang J."/>
            <person name="Wang G."/>
        </authorList>
    </citation>
    <scope>NUCLEOTIDE SEQUENCE [LARGE SCALE GENOMIC DNA]</scope>
    <source>
        <strain evidence="3 4">BH030004</strain>
    </source>
</reference>
<accession>A0A0A5G9A9</accession>
<evidence type="ECO:0000256" key="2">
    <source>
        <dbReference type="SAM" id="Phobius"/>
    </source>
</evidence>
<sequence>MMVGKLWWNLVFALMGALMVYILSIGENTLSTTAIRSSGTFILFFLLLFFFRWAIGYASENRYEVVQGSEREETVSESELNPETSDAAAHTFTSDEQMLNNQSDGETESQNELSEEEAKKTSEMIRSLLDDDE</sequence>
<comment type="caution">
    <text evidence="3">The sequence shown here is derived from an EMBL/GenBank/DDBJ whole genome shotgun (WGS) entry which is preliminary data.</text>
</comment>
<gene>
    <name evidence="3" type="ORF">N783_08270</name>
</gene>
<evidence type="ECO:0000313" key="3">
    <source>
        <dbReference type="EMBL" id="KGX88614.1"/>
    </source>
</evidence>
<dbReference type="Proteomes" id="UP000030403">
    <property type="component" value="Unassembled WGS sequence"/>
</dbReference>
<feature type="transmembrane region" description="Helical" evidence="2">
    <location>
        <begin position="38"/>
        <end position="55"/>
    </location>
</feature>
<feature type="compositionally biased region" description="Acidic residues" evidence="1">
    <location>
        <begin position="105"/>
        <end position="115"/>
    </location>
</feature>
<organism evidence="3 4">
    <name type="scientific">Pontibacillus marinus BH030004 = DSM 16465</name>
    <dbReference type="NCBI Taxonomy" id="1385511"/>
    <lineage>
        <taxon>Bacteria</taxon>
        <taxon>Bacillati</taxon>
        <taxon>Bacillota</taxon>
        <taxon>Bacilli</taxon>
        <taxon>Bacillales</taxon>
        <taxon>Bacillaceae</taxon>
        <taxon>Pontibacillus</taxon>
    </lineage>
</organism>
<feature type="compositionally biased region" description="Polar residues" evidence="1">
    <location>
        <begin position="91"/>
        <end position="104"/>
    </location>
</feature>
<proteinExistence type="predicted"/>
<dbReference type="STRING" id="1385511.GCA_000425225_01064"/>
<dbReference type="eggNOG" id="ENOG5030CE7">
    <property type="taxonomic scope" value="Bacteria"/>
</dbReference>
<keyword evidence="4" id="KW-1185">Reference proteome</keyword>
<protein>
    <submittedName>
        <fullName evidence="3">Uncharacterized protein</fullName>
    </submittedName>
</protein>
<feature type="region of interest" description="Disordered" evidence="1">
    <location>
        <begin position="91"/>
        <end position="133"/>
    </location>
</feature>
<keyword evidence="2" id="KW-0472">Membrane</keyword>
<keyword evidence="2" id="KW-1133">Transmembrane helix</keyword>
<feature type="transmembrane region" description="Helical" evidence="2">
    <location>
        <begin position="6"/>
        <end position="26"/>
    </location>
</feature>
<dbReference type="AlphaFoldDB" id="A0A0A5G9A9"/>
<dbReference type="EMBL" id="AVPF01000019">
    <property type="protein sequence ID" value="KGX88614.1"/>
    <property type="molecule type" value="Genomic_DNA"/>
</dbReference>